<accession>A0A9J7BYQ8</accession>
<proteinExistence type="predicted"/>
<dbReference type="Proteomes" id="UP001059380">
    <property type="component" value="Chromosome"/>
</dbReference>
<dbReference type="EMBL" id="CP093313">
    <property type="protein sequence ID" value="UWZ86685.1"/>
    <property type="molecule type" value="Genomic_DNA"/>
</dbReference>
<reference evidence="1" key="1">
    <citation type="submission" date="2021-04" db="EMBL/GenBank/DDBJ databases">
        <title>Phylogenetic analysis of Acidobacteriaceae.</title>
        <authorList>
            <person name="Qiu L."/>
            <person name="Zhang Q."/>
        </authorList>
    </citation>
    <scope>NUCLEOTIDE SEQUENCE</scope>
    <source>
        <strain evidence="1">DSM 25168</strain>
    </source>
</reference>
<dbReference type="KEGG" id="orp:MOP44_12235"/>
<organism evidence="1 2">
    <name type="scientific">Occallatibacter riparius</name>
    <dbReference type="NCBI Taxonomy" id="1002689"/>
    <lineage>
        <taxon>Bacteria</taxon>
        <taxon>Pseudomonadati</taxon>
        <taxon>Acidobacteriota</taxon>
        <taxon>Terriglobia</taxon>
        <taxon>Terriglobales</taxon>
        <taxon>Acidobacteriaceae</taxon>
        <taxon>Occallatibacter</taxon>
    </lineage>
</organism>
<evidence type="ECO:0000313" key="1">
    <source>
        <dbReference type="EMBL" id="UWZ86685.1"/>
    </source>
</evidence>
<protein>
    <submittedName>
        <fullName evidence="1">Uncharacterized protein</fullName>
    </submittedName>
</protein>
<gene>
    <name evidence="1" type="ORF">MOP44_12235</name>
</gene>
<sequence>MGISAPQTFKGVTPERYEILASRARTAGIPLSGNSGSASLFGIEVCWNYSHETQELIVQCLRTPFFMKDGEVDAKIRNLVEQTAMA</sequence>
<name>A0A9J7BYQ8_9BACT</name>
<evidence type="ECO:0000313" key="2">
    <source>
        <dbReference type="Proteomes" id="UP001059380"/>
    </source>
</evidence>
<dbReference type="RefSeq" id="WP_260796322.1">
    <property type="nucleotide sequence ID" value="NZ_CP093313.1"/>
</dbReference>
<keyword evidence="2" id="KW-1185">Reference proteome</keyword>
<dbReference type="AlphaFoldDB" id="A0A9J7BYQ8"/>